<dbReference type="Gene3D" id="3.30.9.10">
    <property type="entry name" value="D-Amino Acid Oxidase, subunit A, domain 2"/>
    <property type="match status" value="1"/>
</dbReference>
<keyword evidence="2" id="KW-0560">Oxidoreductase</keyword>
<evidence type="ECO:0000256" key="2">
    <source>
        <dbReference type="ARBA" id="ARBA00023002"/>
    </source>
</evidence>
<dbReference type="SUPFAM" id="SSF54373">
    <property type="entry name" value="FAD-linked reductases, C-terminal domain"/>
    <property type="match status" value="1"/>
</dbReference>
<accession>A0A4R7JNL2</accession>
<dbReference type="PANTHER" id="PTHR13847">
    <property type="entry name" value="SARCOSINE DEHYDROGENASE-RELATED"/>
    <property type="match status" value="1"/>
</dbReference>
<gene>
    <name evidence="4" type="ORF">DES49_2222</name>
</gene>
<comment type="similarity">
    <text evidence="1">Belongs to the DadA oxidoreductase family.</text>
</comment>
<dbReference type="GO" id="GO:0008718">
    <property type="term" value="F:D-amino-acid dehydrogenase activity"/>
    <property type="evidence" value="ECO:0007669"/>
    <property type="project" value="TreeGrafter"/>
</dbReference>
<sequence length="418" mass="46411">MHIVVLGAGVIGTATAWYLREAGHDVTVLERRGGAAQETSFANGGQISVSHAEPWAGPGAPRQLLRWLFAPESPLRFQPRMDWYQWRWGLQFLRECGASRYQRNLRQVVALGLYSRACLQSLRERTGIEYHHREEGILHFYTNGHVFDRAREPARRMTELGCERRIIDAHEATRIEPALEGIGHRIQGATYTPGDESGDARLFTQRLAAMGEQAGVRFCYNTRIMGVESENGRIAGVRVNRDGAFGRIEGDAYVVAMGSFSAPLLRPLGIRLPVYPARGYSLTVPVKDPERAYSVSLIDDEYKLVYSRLGESLRIAGMAEIGGYRQDLDHARCRQILDRAAACFPGGGDWARAQFWAGLRPATPSSVPCIGATAWPNLWLNTGHGTLGWTHACGSAAILRDLVAGKEPDVRLDSRGRW</sequence>
<comment type="caution">
    <text evidence="4">The sequence shown here is derived from an EMBL/GenBank/DDBJ whole genome shotgun (WGS) entry which is preliminary data.</text>
</comment>
<organism evidence="4 5">
    <name type="scientific">Halospina denitrificans</name>
    <dbReference type="NCBI Taxonomy" id="332522"/>
    <lineage>
        <taxon>Bacteria</taxon>
        <taxon>Pseudomonadati</taxon>
        <taxon>Pseudomonadota</taxon>
        <taxon>Gammaproteobacteria</taxon>
        <taxon>Halospina</taxon>
    </lineage>
</organism>
<dbReference type="GO" id="GO:0005737">
    <property type="term" value="C:cytoplasm"/>
    <property type="evidence" value="ECO:0007669"/>
    <property type="project" value="TreeGrafter"/>
</dbReference>
<protein>
    <submittedName>
        <fullName evidence="4">Glycine/D-amino acid oxidase-like deaminating enzyme</fullName>
    </submittedName>
</protein>
<keyword evidence="5" id="KW-1185">Reference proteome</keyword>
<dbReference type="PANTHER" id="PTHR13847:SF280">
    <property type="entry name" value="D-AMINO ACID DEHYDROGENASE"/>
    <property type="match status" value="1"/>
</dbReference>
<dbReference type="InterPro" id="IPR006076">
    <property type="entry name" value="FAD-dep_OxRdtase"/>
</dbReference>
<proteinExistence type="inferred from homology"/>
<dbReference type="SUPFAM" id="SSF51905">
    <property type="entry name" value="FAD/NAD(P)-binding domain"/>
    <property type="match status" value="1"/>
</dbReference>
<evidence type="ECO:0000256" key="1">
    <source>
        <dbReference type="ARBA" id="ARBA00009410"/>
    </source>
</evidence>
<dbReference type="GO" id="GO:0055130">
    <property type="term" value="P:D-alanine catabolic process"/>
    <property type="evidence" value="ECO:0007669"/>
    <property type="project" value="TreeGrafter"/>
</dbReference>
<dbReference type="InterPro" id="IPR036188">
    <property type="entry name" value="FAD/NAD-bd_sf"/>
</dbReference>
<feature type="domain" description="FAD dependent oxidoreductase" evidence="3">
    <location>
        <begin position="3"/>
        <end position="402"/>
    </location>
</feature>
<evidence type="ECO:0000259" key="3">
    <source>
        <dbReference type="Pfam" id="PF01266"/>
    </source>
</evidence>
<name>A0A4R7JNL2_9GAMM</name>
<dbReference type="EMBL" id="SOAX01000005">
    <property type="protein sequence ID" value="TDT39304.1"/>
    <property type="molecule type" value="Genomic_DNA"/>
</dbReference>
<dbReference type="Proteomes" id="UP000295830">
    <property type="component" value="Unassembled WGS sequence"/>
</dbReference>
<evidence type="ECO:0000313" key="4">
    <source>
        <dbReference type="EMBL" id="TDT39304.1"/>
    </source>
</evidence>
<dbReference type="Gene3D" id="3.50.50.60">
    <property type="entry name" value="FAD/NAD(P)-binding domain"/>
    <property type="match status" value="2"/>
</dbReference>
<reference evidence="4 5" key="1">
    <citation type="submission" date="2019-03" db="EMBL/GenBank/DDBJ databases">
        <title>Genomic Encyclopedia of Type Strains, Phase IV (KMG-IV): sequencing the most valuable type-strain genomes for metagenomic binning, comparative biology and taxonomic classification.</title>
        <authorList>
            <person name="Goeker M."/>
        </authorList>
    </citation>
    <scope>NUCLEOTIDE SEQUENCE [LARGE SCALE GENOMIC DNA]</scope>
    <source>
        <strain evidence="4 5">DSM 15505</strain>
    </source>
</reference>
<dbReference type="OrthoDB" id="9805337at2"/>
<dbReference type="NCBIfam" id="NF001933">
    <property type="entry name" value="PRK00711.1"/>
    <property type="match status" value="1"/>
</dbReference>
<dbReference type="AlphaFoldDB" id="A0A4R7JNL2"/>
<dbReference type="RefSeq" id="WP_133736480.1">
    <property type="nucleotide sequence ID" value="NZ_SOAX01000005.1"/>
</dbReference>
<evidence type="ECO:0000313" key="5">
    <source>
        <dbReference type="Proteomes" id="UP000295830"/>
    </source>
</evidence>
<dbReference type="Pfam" id="PF01266">
    <property type="entry name" value="DAO"/>
    <property type="match status" value="1"/>
</dbReference>
<dbReference type="GO" id="GO:0005886">
    <property type="term" value="C:plasma membrane"/>
    <property type="evidence" value="ECO:0007669"/>
    <property type="project" value="TreeGrafter"/>
</dbReference>